<keyword evidence="7" id="KW-0472">Membrane</keyword>
<dbReference type="EC" id="2.7.13.3" evidence="2"/>
<dbReference type="Pfam" id="PF02518">
    <property type="entry name" value="HATPase_c"/>
    <property type="match status" value="1"/>
</dbReference>
<evidence type="ECO:0000256" key="6">
    <source>
        <dbReference type="ARBA" id="ARBA00023012"/>
    </source>
</evidence>
<dbReference type="RefSeq" id="WP_176237793.1">
    <property type="nucleotide sequence ID" value="NZ_FWXB01000030.1"/>
</dbReference>
<keyword evidence="10" id="KW-1185">Reference proteome</keyword>
<dbReference type="InterPro" id="IPR050351">
    <property type="entry name" value="BphY/WalK/GraS-like"/>
</dbReference>
<dbReference type="InterPro" id="IPR003594">
    <property type="entry name" value="HATPase_dom"/>
</dbReference>
<organism evidence="9 10">
    <name type="scientific">Roseovarius aestuarii</name>
    <dbReference type="NCBI Taxonomy" id="475083"/>
    <lineage>
        <taxon>Bacteria</taxon>
        <taxon>Pseudomonadati</taxon>
        <taxon>Pseudomonadota</taxon>
        <taxon>Alphaproteobacteria</taxon>
        <taxon>Rhodobacterales</taxon>
        <taxon>Roseobacteraceae</taxon>
        <taxon>Roseovarius</taxon>
    </lineage>
</organism>
<dbReference type="CDD" id="cd00082">
    <property type="entry name" value="HisKA"/>
    <property type="match status" value="1"/>
</dbReference>
<evidence type="ECO:0000256" key="3">
    <source>
        <dbReference type="ARBA" id="ARBA00022553"/>
    </source>
</evidence>
<gene>
    <name evidence="9" type="primary">phoR_2</name>
    <name evidence="9" type="ORF">ROA7745_04424</name>
</gene>
<comment type="catalytic activity">
    <reaction evidence="1">
        <text>ATP + protein L-histidine = ADP + protein N-phospho-L-histidine.</text>
        <dbReference type="EC" id="2.7.13.3"/>
    </reaction>
</comment>
<dbReference type="GO" id="GO:0016036">
    <property type="term" value="P:cellular response to phosphate starvation"/>
    <property type="evidence" value="ECO:0007669"/>
    <property type="project" value="TreeGrafter"/>
</dbReference>
<dbReference type="Gene3D" id="3.30.565.10">
    <property type="entry name" value="Histidine kinase-like ATPase, C-terminal domain"/>
    <property type="match status" value="1"/>
</dbReference>
<dbReference type="AlphaFoldDB" id="A0A1X7BXW7"/>
<reference evidence="9 10" key="1">
    <citation type="submission" date="2017-03" db="EMBL/GenBank/DDBJ databases">
        <authorList>
            <person name="Afonso C.L."/>
            <person name="Miller P.J."/>
            <person name="Scott M.A."/>
            <person name="Spackman E."/>
            <person name="Goraichik I."/>
            <person name="Dimitrov K.M."/>
            <person name="Suarez D.L."/>
            <person name="Swayne D.E."/>
        </authorList>
    </citation>
    <scope>NUCLEOTIDE SEQUENCE [LARGE SCALE GENOMIC DNA]</scope>
    <source>
        <strain evidence="9 10">CECT 7745</strain>
    </source>
</reference>
<keyword evidence="3" id="KW-0597">Phosphoprotein</keyword>
<dbReference type="SUPFAM" id="SSF55874">
    <property type="entry name" value="ATPase domain of HSP90 chaperone/DNA topoisomerase II/histidine kinase"/>
    <property type="match status" value="1"/>
</dbReference>
<dbReference type="PANTHER" id="PTHR45453">
    <property type="entry name" value="PHOSPHATE REGULON SENSOR PROTEIN PHOR"/>
    <property type="match status" value="1"/>
</dbReference>
<dbReference type="InterPro" id="IPR036097">
    <property type="entry name" value="HisK_dim/P_sf"/>
</dbReference>
<evidence type="ECO:0000256" key="5">
    <source>
        <dbReference type="ARBA" id="ARBA00022777"/>
    </source>
</evidence>
<dbReference type="InterPro" id="IPR036890">
    <property type="entry name" value="HATPase_C_sf"/>
</dbReference>
<dbReference type="GO" id="GO:0000155">
    <property type="term" value="F:phosphorelay sensor kinase activity"/>
    <property type="evidence" value="ECO:0007669"/>
    <property type="project" value="InterPro"/>
</dbReference>
<dbReference type="PANTHER" id="PTHR45453:SF1">
    <property type="entry name" value="PHOSPHATE REGULON SENSOR PROTEIN PHOR"/>
    <property type="match status" value="1"/>
</dbReference>
<protein>
    <recommendedName>
        <fullName evidence="2">histidine kinase</fullName>
        <ecNumber evidence="2">2.7.13.3</ecNumber>
    </recommendedName>
</protein>
<dbReference type="EMBL" id="FWXB01000030">
    <property type="protein sequence ID" value="SMC14556.1"/>
    <property type="molecule type" value="Genomic_DNA"/>
</dbReference>
<evidence type="ECO:0000256" key="1">
    <source>
        <dbReference type="ARBA" id="ARBA00000085"/>
    </source>
</evidence>
<feature type="domain" description="Histidine kinase" evidence="8">
    <location>
        <begin position="123"/>
        <end position="348"/>
    </location>
</feature>
<dbReference type="FunFam" id="3.30.565.10:FF:000006">
    <property type="entry name" value="Sensor histidine kinase WalK"/>
    <property type="match status" value="1"/>
</dbReference>
<keyword evidence="5" id="KW-0418">Kinase</keyword>
<dbReference type="SMART" id="SM00387">
    <property type="entry name" value="HATPase_c"/>
    <property type="match status" value="1"/>
</dbReference>
<evidence type="ECO:0000313" key="10">
    <source>
        <dbReference type="Proteomes" id="UP000193224"/>
    </source>
</evidence>
<dbReference type="Proteomes" id="UP000193224">
    <property type="component" value="Unassembled WGS sequence"/>
</dbReference>
<dbReference type="InterPro" id="IPR004358">
    <property type="entry name" value="Sig_transdc_His_kin-like_C"/>
</dbReference>
<keyword evidence="4 9" id="KW-0808">Transferase</keyword>
<proteinExistence type="predicted"/>
<dbReference type="Gene3D" id="1.10.287.130">
    <property type="match status" value="1"/>
</dbReference>
<dbReference type="SUPFAM" id="SSF47384">
    <property type="entry name" value="Homodimeric domain of signal transducing histidine kinase"/>
    <property type="match status" value="1"/>
</dbReference>
<evidence type="ECO:0000313" key="9">
    <source>
        <dbReference type="EMBL" id="SMC14556.1"/>
    </source>
</evidence>
<dbReference type="InterPro" id="IPR003661">
    <property type="entry name" value="HisK_dim/P_dom"/>
</dbReference>
<sequence>MTTRTKLLDSISVPIVVLNSDLCVALANEDALTSFPTLETGMELERLGNWNSDFIAVLKGALSDQEAASLTLVTDDTFQREFLVSVKTLTAPDQASDTTLALTFIDQTPLRVAKSMRSDFVANVSHEIRSPLTAISGFVETLQGEAQNDPEARALFLDLMGKEVVRMTNLVSDLLSLSKVEAKESRAPKNRLNLNQTILQAVESATSLARKRGKNLECQIEPSLPTALGKRDHLARALINLLENAINYSREDGTVTVTAQVAPADNPLKRDAVMIAVRDQGEGIPAREIPRLTERFYRVDKSRSRNVGGTGLGLAIVKHILVRHRGILTIESTLGEGSTFTAYLPVAAPQHKN</sequence>
<dbReference type="GO" id="GO:0005886">
    <property type="term" value="C:plasma membrane"/>
    <property type="evidence" value="ECO:0007669"/>
    <property type="project" value="TreeGrafter"/>
</dbReference>
<dbReference type="InterPro" id="IPR005467">
    <property type="entry name" value="His_kinase_dom"/>
</dbReference>
<accession>A0A1X7BXW7</accession>
<evidence type="ECO:0000259" key="8">
    <source>
        <dbReference type="PROSITE" id="PS50109"/>
    </source>
</evidence>
<evidence type="ECO:0000256" key="4">
    <source>
        <dbReference type="ARBA" id="ARBA00022679"/>
    </source>
</evidence>
<dbReference type="SMART" id="SM00388">
    <property type="entry name" value="HisKA"/>
    <property type="match status" value="1"/>
</dbReference>
<evidence type="ECO:0000256" key="2">
    <source>
        <dbReference type="ARBA" id="ARBA00012438"/>
    </source>
</evidence>
<dbReference type="PRINTS" id="PR00344">
    <property type="entry name" value="BCTRLSENSOR"/>
</dbReference>
<dbReference type="GO" id="GO:0004721">
    <property type="term" value="F:phosphoprotein phosphatase activity"/>
    <property type="evidence" value="ECO:0007669"/>
    <property type="project" value="TreeGrafter"/>
</dbReference>
<dbReference type="PROSITE" id="PS50109">
    <property type="entry name" value="HIS_KIN"/>
    <property type="match status" value="1"/>
</dbReference>
<dbReference type="Pfam" id="PF00512">
    <property type="entry name" value="HisKA"/>
    <property type="match status" value="1"/>
</dbReference>
<keyword evidence="6" id="KW-0902">Two-component regulatory system</keyword>
<evidence type="ECO:0000256" key="7">
    <source>
        <dbReference type="ARBA" id="ARBA00023136"/>
    </source>
</evidence>
<name>A0A1X7BXW7_9RHOB</name>
<dbReference type="FunFam" id="1.10.287.130:FF:000001">
    <property type="entry name" value="Two-component sensor histidine kinase"/>
    <property type="match status" value="1"/>
</dbReference>